<dbReference type="InterPro" id="IPR029058">
    <property type="entry name" value="AB_hydrolase_fold"/>
</dbReference>
<dbReference type="Proteomes" id="UP000519004">
    <property type="component" value="Unassembled WGS sequence"/>
</dbReference>
<sequence length="287" mass="31097">MLRSLLNFLVVAVIAYALYLALLFLQQRQLMFPGAGMRWDDSAAWWPPRAQDLRIPASFGQVRGVLLPAHGAAPTAPAALYFHGNAETVEQNLPLLAGVAALGVHVLLLEYPGYAGADGKPTRETLNEMARLGHDWLAARPEVDAARIVAIGRSVGSGPAIQLADERPVRALVLLAGFTSVADLARRMGAPAFLIRDRFDNLARIGGFDGPVLLFHGRRDRIIPYAHGRRLAAAHPRAELVTLDCGHNDCPYFDAAFLARLRDFLMAEGVLDADIPGAQRTGDSSHM</sequence>
<keyword evidence="1" id="KW-1133">Transmembrane helix</keyword>
<proteinExistence type="predicted"/>
<keyword evidence="3" id="KW-1185">Reference proteome</keyword>
<keyword evidence="1" id="KW-0812">Transmembrane</keyword>
<protein>
    <recommendedName>
        <fullName evidence="4">Alpha/beta hydrolase</fullName>
    </recommendedName>
</protein>
<evidence type="ECO:0000256" key="1">
    <source>
        <dbReference type="SAM" id="Phobius"/>
    </source>
</evidence>
<dbReference type="RefSeq" id="WP_183948074.1">
    <property type="nucleotide sequence ID" value="NZ_JACHHX010000007.1"/>
</dbReference>
<feature type="transmembrane region" description="Helical" evidence="1">
    <location>
        <begin position="6"/>
        <end position="25"/>
    </location>
</feature>
<keyword evidence="1" id="KW-0472">Membrane</keyword>
<accession>A0A7W7XZM4</accession>
<evidence type="ECO:0000313" key="2">
    <source>
        <dbReference type="EMBL" id="MBB5015381.1"/>
    </source>
</evidence>
<gene>
    <name evidence="2" type="ORF">HNQ58_001279</name>
</gene>
<dbReference type="EMBL" id="JACHHX010000007">
    <property type="protein sequence ID" value="MBB5015381.1"/>
    <property type="molecule type" value="Genomic_DNA"/>
</dbReference>
<evidence type="ECO:0000313" key="3">
    <source>
        <dbReference type="Proteomes" id="UP000519004"/>
    </source>
</evidence>
<dbReference type="SUPFAM" id="SSF53474">
    <property type="entry name" value="alpha/beta-Hydrolases"/>
    <property type="match status" value="1"/>
</dbReference>
<name>A0A7W7XZM4_9GAMM</name>
<evidence type="ECO:0008006" key="4">
    <source>
        <dbReference type="Google" id="ProtNLM"/>
    </source>
</evidence>
<organism evidence="2 3">
    <name type="scientific">Rehaibacterium terrae</name>
    <dbReference type="NCBI Taxonomy" id="1341696"/>
    <lineage>
        <taxon>Bacteria</taxon>
        <taxon>Pseudomonadati</taxon>
        <taxon>Pseudomonadota</taxon>
        <taxon>Gammaproteobacteria</taxon>
        <taxon>Lysobacterales</taxon>
        <taxon>Lysobacteraceae</taxon>
        <taxon>Rehaibacterium</taxon>
    </lineage>
</organism>
<dbReference type="Gene3D" id="3.40.50.1820">
    <property type="entry name" value="alpha/beta hydrolase"/>
    <property type="match status" value="1"/>
</dbReference>
<reference evidence="2 3" key="1">
    <citation type="submission" date="2020-08" db="EMBL/GenBank/DDBJ databases">
        <title>Genomic Encyclopedia of Type Strains, Phase IV (KMG-IV): sequencing the most valuable type-strain genomes for metagenomic binning, comparative biology and taxonomic classification.</title>
        <authorList>
            <person name="Goeker M."/>
        </authorList>
    </citation>
    <scope>NUCLEOTIDE SEQUENCE [LARGE SCALE GENOMIC DNA]</scope>
    <source>
        <strain evidence="2 3">DSM 25897</strain>
    </source>
</reference>
<dbReference type="AlphaFoldDB" id="A0A7W7XZM4"/>
<comment type="caution">
    <text evidence="2">The sequence shown here is derived from an EMBL/GenBank/DDBJ whole genome shotgun (WGS) entry which is preliminary data.</text>
</comment>
<dbReference type="PANTHER" id="PTHR12277">
    <property type="entry name" value="ALPHA/BETA HYDROLASE DOMAIN-CONTAINING PROTEIN"/>
    <property type="match status" value="1"/>
</dbReference>